<name>A0A8S5Q1E5_9CAUD</name>
<organism evidence="1">
    <name type="scientific">Myoviridae sp. ct2DO6</name>
    <dbReference type="NCBI Taxonomy" id="2825020"/>
    <lineage>
        <taxon>Viruses</taxon>
        <taxon>Duplodnaviria</taxon>
        <taxon>Heunggongvirae</taxon>
        <taxon>Uroviricota</taxon>
        <taxon>Caudoviricetes</taxon>
    </lineage>
</organism>
<accession>A0A8S5Q1E5</accession>
<proteinExistence type="predicted"/>
<dbReference type="EMBL" id="BK015561">
    <property type="protein sequence ID" value="DAE12986.1"/>
    <property type="molecule type" value="Genomic_DNA"/>
</dbReference>
<sequence length="30" mass="3448">MGHTTIGLARLAQYEKFYFCISKTDIDTSH</sequence>
<evidence type="ECO:0000313" key="1">
    <source>
        <dbReference type="EMBL" id="DAE12986.1"/>
    </source>
</evidence>
<protein>
    <submittedName>
        <fullName evidence="1">Uncharacterized protein</fullName>
    </submittedName>
</protein>
<reference evidence="1" key="1">
    <citation type="journal article" date="2021" name="Proc. Natl. Acad. Sci. U.S.A.">
        <title>A Catalog of Tens of Thousands of Viruses from Human Metagenomes Reveals Hidden Associations with Chronic Diseases.</title>
        <authorList>
            <person name="Tisza M.J."/>
            <person name="Buck C.B."/>
        </authorList>
    </citation>
    <scope>NUCLEOTIDE SEQUENCE</scope>
    <source>
        <strain evidence="1">Ct2DO6</strain>
    </source>
</reference>